<keyword evidence="8" id="KW-1185">Reference proteome</keyword>
<keyword evidence="4 6" id="KW-0472">Membrane</keyword>
<name>A0A166S1H2_9AGAM</name>
<feature type="transmembrane region" description="Helical" evidence="6">
    <location>
        <begin position="162"/>
        <end position="187"/>
    </location>
</feature>
<feature type="transmembrane region" description="Helical" evidence="6">
    <location>
        <begin position="97"/>
        <end position="115"/>
    </location>
</feature>
<accession>A0A166S1H2</accession>
<keyword evidence="3 6" id="KW-1133">Transmembrane helix</keyword>
<dbReference type="PANTHER" id="PTHR23510:SF64">
    <property type="entry name" value="INNER MEMBRANE TRANSPORT PROTEIN YAJR"/>
    <property type="match status" value="1"/>
</dbReference>
<dbReference type="GO" id="GO:0022857">
    <property type="term" value="F:transmembrane transporter activity"/>
    <property type="evidence" value="ECO:0007669"/>
    <property type="project" value="InterPro"/>
</dbReference>
<feature type="transmembrane region" description="Helical" evidence="6">
    <location>
        <begin position="34"/>
        <end position="54"/>
    </location>
</feature>
<dbReference type="InterPro" id="IPR051068">
    <property type="entry name" value="MFS_Domain-Containing_Protein"/>
</dbReference>
<feature type="transmembrane region" description="Helical" evidence="6">
    <location>
        <begin position="411"/>
        <end position="429"/>
    </location>
</feature>
<dbReference type="OrthoDB" id="2015447at2759"/>
<feature type="transmembrane region" description="Helical" evidence="6">
    <location>
        <begin position="441"/>
        <end position="460"/>
    </location>
</feature>
<feature type="transmembrane region" description="Helical" evidence="6">
    <location>
        <begin position="121"/>
        <end position="141"/>
    </location>
</feature>
<dbReference type="SUPFAM" id="SSF103473">
    <property type="entry name" value="MFS general substrate transporter"/>
    <property type="match status" value="1"/>
</dbReference>
<protein>
    <submittedName>
        <fullName evidence="7">MFS general substrate transporter</fullName>
    </submittedName>
</protein>
<evidence type="ECO:0000256" key="2">
    <source>
        <dbReference type="ARBA" id="ARBA00022692"/>
    </source>
</evidence>
<evidence type="ECO:0000256" key="5">
    <source>
        <dbReference type="SAM" id="MobiDB-lite"/>
    </source>
</evidence>
<dbReference type="InterPro" id="IPR011701">
    <property type="entry name" value="MFS"/>
</dbReference>
<dbReference type="Gene3D" id="1.20.1250.20">
    <property type="entry name" value="MFS general substrate transporter like domains"/>
    <property type="match status" value="1"/>
</dbReference>
<dbReference type="PANTHER" id="PTHR23510">
    <property type="entry name" value="INNER MEMBRANE TRANSPORT PROTEIN YAJR"/>
    <property type="match status" value="1"/>
</dbReference>
<dbReference type="EMBL" id="KV417501">
    <property type="protein sequence ID" value="KZP28914.1"/>
    <property type="molecule type" value="Genomic_DNA"/>
</dbReference>
<dbReference type="Pfam" id="PF07690">
    <property type="entry name" value="MFS_1"/>
    <property type="match status" value="1"/>
</dbReference>
<dbReference type="STRING" id="436010.A0A166S1H2"/>
<organism evidence="7 8">
    <name type="scientific">Athelia psychrophila</name>
    <dbReference type="NCBI Taxonomy" id="1759441"/>
    <lineage>
        <taxon>Eukaryota</taxon>
        <taxon>Fungi</taxon>
        <taxon>Dikarya</taxon>
        <taxon>Basidiomycota</taxon>
        <taxon>Agaricomycotina</taxon>
        <taxon>Agaricomycetes</taxon>
        <taxon>Agaricomycetidae</taxon>
        <taxon>Atheliales</taxon>
        <taxon>Atheliaceae</taxon>
        <taxon>Athelia</taxon>
    </lineage>
</organism>
<dbReference type="AlphaFoldDB" id="A0A166S1H2"/>
<sequence>MIPSLTRRRHLGDPAAPSETSVDPELRLPKRSSLIILLTSHLLLQISFFIPVSSANSYVQHLGGTSAFSGVVLGVPVIAAALVIIPMMKYDKDKYMLSIHVSCASSILGSILYSLAYPTNYLYLILIGRIVNGMAYSSFMYNKKAFSDARWVGVRRRTTLGSWFTVMQGLGVSVGPFLGGILFKVGFQNRFVNGYTSPGWIMAIVWSIFWVCAIKWYEDVPDEPENLELHSQTASTMAPSKPGTSGHDVVTSAAEHDGAADAVSRSIMTMRQWGVVFCAPFCMCWFAIICWFILGSWEANLPIYGAALPQFQWSPFTAGNFIALGGACAFPFLLANLFIARRIQDRKLLVFGTALGTSGLVIFLALLYTQTVSYGTLFVSWWSIALGFNLASTVTVSLLSKQLPDAWNKRSSLAVQLSTYVGRVGGALWGGSGVKVGMKAYTGLEIGLVGIGATLFCVLWKDLKAKRG</sequence>
<feature type="region of interest" description="Disordered" evidence="5">
    <location>
        <begin position="1"/>
        <end position="23"/>
    </location>
</feature>
<evidence type="ECO:0000256" key="3">
    <source>
        <dbReference type="ARBA" id="ARBA00022989"/>
    </source>
</evidence>
<reference evidence="7 8" key="1">
    <citation type="journal article" date="2016" name="Mol. Biol. Evol.">
        <title>Comparative Genomics of Early-Diverging Mushroom-Forming Fungi Provides Insights into the Origins of Lignocellulose Decay Capabilities.</title>
        <authorList>
            <person name="Nagy L.G."/>
            <person name="Riley R."/>
            <person name="Tritt A."/>
            <person name="Adam C."/>
            <person name="Daum C."/>
            <person name="Floudas D."/>
            <person name="Sun H."/>
            <person name="Yadav J.S."/>
            <person name="Pangilinan J."/>
            <person name="Larsson K.H."/>
            <person name="Matsuura K."/>
            <person name="Barry K."/>
            <person name="Labutti K."/>
            <person name="Kuo R."/>
            <person name="Ohm R.A."/>
            <person name="Bhattacharya S.S."/>
            <person name="Shirouzu T."/>
            <person name="Yoshinaga Y."/>
            <person name="Martin F.M."/>
            <person name="Grigoriev I.V."/>
            <person name="Hibbett D.S."/>
        </authorList>
    </citation>
    <scope>NUCLEOTIDE SEQUENCE [LARGE SCALE GENOMIC DNA]</scope>
    <source>
        <strain evidence="7 8">CBS 109695</strain>
    </source>
</reference>
<comment type="subcellular location">
    <subcellularLocation>
        <location evidence="1">Membrane</location>
        <topology evidence="1">Multi-pass membrane protein</topology>
    </subcellularLocation>
</comment>
<dbReference type="InterPro" id="IPR036259">
    <property type="entry name" value="MFS_trans_sf"/>
</dbReference>
<evidence type="ECO:0000313" key="8">
    <source>
        <dbReference type="Proteomes" id="UP000076532"/>
    </source>
</evidence>
<dbReference type="GO" id="GO:0016020">
    <property type="term" value="C:membrane"/>
    <property type="evidence" value="ECO:0007669"/>
    <property type="project" value="UniProtKB-SubCell"/>
</dbReference>
<feature type="transmembrane region" description="Helical" evidence="6">
    <location>
        <begin position="348"/>
        <end position="368"/>
    </location>
</feature>
<feature type="transmembrane region" description="Helical" evidence="6">
    <location>
        <begin position="66"/>
        <end position="85"/>
    </location>
</feature>
<evidence type="ECO:0000256" key="6">
    <source>
        <dbReference type="SAM" id="Phobius"/>
    </source>
</evidence>
<dbReference type="Proteomes" id="UP000076532">
    <property type="component" value="Unassembled WGS sequence"/>
</dbReference>
<feature type="transmembrane region" description="Helical" evidence="6">
    <location>
        <begin position="380"/>
        <end position="399"/>
    </location>
</feature>
<feature type="transmembrane region" description="Helical" evidence="6">
    <location>
        <begin position="273"/>
        <end position="297"/>
    </location>
</feature>
<evidence type="ECO:0000256" key="4">
    <source>
        <dbReference type="ARBA" id="ARBA00023136"/>
    </source>
</evidence>
<feature type="transmembrane region" description="Helical" evidence="6">
    <location>
        <begin position="317"/>
        <end position="339"/>
    </location>
</feature>
<evidence type="ECO:0000256" key="1">
    <source>
        <dbReference type="ARBA" id="ARBA00004141"/>
    </source>
</evidence>
<feature type="transmembrane region" description="Helical" evidence="6">
    <location>
        <begin position="199"/>
        <end position="217"/>
    </location>
</feature>
<gene>
    <name evidence="7" type="ORF">FIBSPDRAFT_1039263</name>
</gene>
<proteinExistence type="predicted"/>
<feature type="compositionally biased region" description="Basic residues" evidence="5">
    <location>
        <begin position="1"/>
        <end position="10"/>
    </location>
</feature>
<keyword evidence="2 6" id="KW-0812">Transmembrane</keyword>
<evidence type="ECO:0000313" key="7">
    <source>
        <dbReference type="EMBL" id="KZP28914.1"/>
    </source>
</evidence>